<dbReference type="OrthoDB" id="6375767at2759"/>
<feature type="region of interest" description="Disordered" evidence="4">
    <location>
        <begin position="417"/>
        <end position="457"/>
    </location>
</feature>
<feature type="repeat" description="WD" evidence="3">
    <location>
        <begin position="134"/>
        <end position="176"/>
    </location>
</feature>
<dbReference type="Gene3D" id="1.10.950.10">
    <property type="entry name" value="Villin headpiece domain"/>
    <property type="match status" value="1"/>
</dbReference>
<sequence>MESKTLSKYRNVFATAPLRTLYTQVRIDATAPTKIKASERYFAIPFGAPGSNGHVGVLPMPGSNPITTKIETHPHILLAHNKPISDFEFSPLSPNILLTSTRNDGLVRIWQLPETPDDKLPVERVEITTPTMILAGHEKKVDLIKFHPSCGNIVSTVSADSTIRLWEIMSMTCRITCNVPASPTSLSWNYQGDEFVAMDSIAGVHLFDPRDGTAPVHSLASGLKGNSSKVVWLTPDPLIVTAGFTKSGNQRQLLLWDVRSFETPVMTLDVPGAGVSGVTPFWDPALPLLYLTAKGESIRIVELFEGSLRLSAADCKIERPLTAIDMLQKGMCTPLKCEIARFVRLGADNTIEITALNVPRVDGESVIQQDLYPPIAMVDPSHTAQAWFDSKLSLEPLMAEAFQTVAPISETLPVKRSATLRRAGTMSRKAKKGGTRSSQDGPSSLDCLTEDEDRDDGREDLDGHVKIDHRGWFGKLLLFEDADADSPIALFHVSKNLSALSQLSFTSNGPKIGLSLVLDNRTYRFQFANEGEASLWYKVLDAIIRPSPPQIERKTHSRQTSRNQNSLEIPRTSISDRPLSIAGRSSTGSNGSLKHLVMGSRTGILMMGELLVFSETDNQSKSKWNPRVVELDQDALLNIYTDMKHYTSNSIPIQSINLGAAISIRLTKYPLPSRNNTFAAPVTWQVNTKKRVIFFSALNNVEEALASWDAAKWVLETRKALLTKSIFPAAELVAEDVSIEGFAEFTTSLGEMMIYGRIFLSVVIEDIYIFDTPFSTTPVYCIASSKFQSISRVAEEAHSLEICIKDMHPARFRVASEKEMDMWMSLNFEAIDVLNRIGITGEQQYKDAIIQAKLDESETEVKESHLQNVHVVDEKLISSGRRSVLIGVFGKVKLVVTLVEPIWRSLRMDSSFTFDCGHEIYVWYGKDATRVSRAKAVDIAGKIRKFRNDRPKIHMVDSEEPDLSAKFFSKLACQDSWTNLFIDHTDPGFLRRCAAHPTRIYRIFDSRIRKRQVRLVETSASAPSKSVLEEGSVFIIEAWQQVYCWIGRGSSNEHRTSGWAVARKLAESLINPEIRWVGVAKITSGQEPEVLKEHFVGFEGTLPISMRLAEPPKGRVATTTPQQEIPLSSLMERKATDPELLECVDDGRSSTLSLFRVREGGAEPVSSEDYGTLYRDESYIILYKYRLYGGREQCLSYFWQGSASSIIEKGTSAMLASEMTKESGIEARHVRVIDGKEPLHFCRVFPSMTICRNREVTTKSLFEIIPCYGGKHFKAVEIQPADLVVEPGRAMLFKDLGLLCISPDAPTGIQEFSQTLASSLKIKSLQVLQQSDPRSGILDSWLKQKAVAAERWCLPTETRIFDARLWICSSSTGVVKVEEIRDFIQEDLERVAILESRSKVFIHFGLEARAQEKIFALETFSKYATHYAKPMVVTFAYQEPVEFTRHFPGWTHEKIPSHITTRTTRVEDAQSVLKEFKRDKFSLEILLSDPPEYLPKTKLEYHLYDDEFESMFGMTMVAYQKLPEWKRLRLKGDVGFF</sequence>
<dbReference type="Pfam" id="PF00400">
    <property type="entry name" value="WD40"/>
    <property type="match status" value="2"/>
</dbReference>
<dbReference type="InterPro" id="IPR036886">
    <property type="entry name" value="Villin_headpiece_dom_sf"/>
</dbReference>
<feature type="region of interest" description="Disordered" evidence="4">
    <location>
        <begin position="548"/>
        <end position="570"/>
    </location>
</feature>
<dbReference type="PROSITE" id="PS50294">
    <property type="entry name" value="WD_REPEATS_REGION"/>
    <property type="match status" value="1"/>
</dbReference>
<dbReference type="Proteomes" id="UP000319731">
    <property type="component" value="Unassembled WGS sequence"/>
</dbReference>
<dbReference type="InterPro" id="IPR029006">
    <property type="entry name" value="ADF-H/Gelsolin-like_dom_sf"/>
</dbReference>
<keyword evidence="2" id="KW-0677">Repeat</keyword>
<evidence type="ECO:0000313" key="7">
    <source>
        <dbReference type="Proteomes" id="UP000319731"/>
    </source>
</evidence>
<dbReference type="Pfam" id="PF08953">
    <property type="entry name" value="DUF1899"/>
    <property type="match status" value="1"/>
</dbReference>
<dbReference type="STRING" id="1806994.A0A507C6E8"/>
<dbReference type="InterPro" id="IPR003128">
    <property type="entry name" value="Villin_headpiece"/>
</dbReference>
<comment type="caution">
    <text evidence="6">The sequence shown here is derived from an EMBL/GenBank/DDBJ whole genome shotgun (WGS) entry which is preliminary data.</text>
</comment>
<evidence type="ECO:0000259" key="5">
    <source>
        <dbReference type="PROSITE" id="PS51089"/>
    </source>
</evidence>
<dbReference type="SUPFAM" id="SSF50978">
    <property type="entry name" value="WD40 repeat-like"/>
    <property type="match status" value="1"/>
</dbReference>
<dbReference type="GO" id="GO:0051014">
    <property type="term" value="P:actin filament severing"/>
    <property type="evidence" value="ECO:0007669"/>
    <property type="project" value="TreeGrafter"/>
</dbReference>
<dbReference type="InterPro" id="IPR036322">
    <property type="entry name" value="WD40_repeat_dom_sf"/>
</dbReference>
<evidence type="ECO:0000256" key="4">
    <source>
        <dbReference type="SAM" id="MobiDB-lite"/>
    </source>
</evidence>
<dbReference type="PANTHER" id="PTHR11977">
    <property type="entry name" value="VILLIN"/>
    <property type="match status" value="1"/>
</dbReference>
<dbReference type="PROSITE" id="PS51089">
    <property type="entry name" value="HP"/>
    <property type="match status" value="1"/>
</dbReference>
<evidence type="ECO:0000313" key="6">
    <source>
        <dbReference type="EMBL" id="TPX35081.1"/>
    </source>
</evidence>
<gene>
    <name evidence="6" type="ORF">SmJEL517_g02505</name>
</gene>
<dbReference type="InterPro" id="IPR015048">
    <property type="entry name" value="DUF1899"/>
</dbReference>
<feature type="compositionally biased region" description="Polar residues" evidence="4">
    <location>
        <begin position="558"/>
        <end position="570"/>
    </location>
</feature>
<dbReference type="Gene3D" id="3.40.20.10">
    <property type="entry name" value="Severin"/>
    <property type="match status" value="4"/>
</dbReference>
<evidence type="ECO:0000256" key="1">
    <source>
        <dbReference type="ARBA" id="ARBA00022574"/>
    </source>
</evidence>
<dbReference type="InterPro" id="IPR019775">
    <property type="entry name" value="WD40_repeat_CS"/>
</dbReference>
<dbReference type="GO" id="GO:0005737">
    <property type="term" value="C:cytoplasm"/>
    <property type="evidence" value="ECO:0007669"/>
    <property type="project" value="TreeGrafter"/>
</dbReference>
<dbReference type="GeneID" id="42003730"/>
<feature type="domain" description="HP" evidence="5">
    <location>
        <begin position="1475"/>
        <end position="1537"/>
    </location>
</feature>
<dbReference type="SMART" id="SM01167">
    <property type="entry name" value="DUF1900"/>
    <property type="match status" value="1"/>
</dbReference>
<reference evidence="6 7" key="1">
    <citation type="journal article" date="2019" name="Sci. Rep.">
        <title>Comparative genomics of chytrid fungi reveal insights into the obligate biotrophic and pathogenic lifestyle of Synchytrium endobioticum.</title>
        <authorList>
            <person name="van de Vossenberg B.T.L.H."/>
            <person name="Warris S."/>
            <person name="Nguyen H.D.T."/>
            <person name="van Gent-Pelzer M.P.E."/>
            <person name="Joly D.L."/>
            <person name="van de Geest H.C."/>
            <person name="Bonants P.J.M."/>
            <person name="Smith D.S."/>
            <person name="Levesque C.A."/>
            <person name="van der Lee T.A.J."/>
        </authorList>
    </citation>
    <scope>NUCLEOTIDE SEQUENCE [LARGE SCALE GENOMIC DNA]</scope>
    <source>
        <strain evidence="6 7">JEL517</strain>
    </source>
</reference>
<dbReference type="GO" id="GO:0051015">
    <property type="term" value="F:actin filament binding"/>
    <property type="evidence" value="ECO:0007669"/>
    <property type="project" value="InterPro"/>
</dbReference>
<dbReference type="InterPro" id="IPR007123">
    <property type="entry name" value="Gelsolin-like_dom"/>
</dbReference>
<dbReference type="SUPFAM" id="SSF47050">
    <property type="entry name" value="VHP, Villin headpiece domain"/>
    <property type="match status" value="1"/>
</dbReference>
<dbReference type="InterPro" id="IPR001849">
    <property type="entry name" value="PH_domain"/>
</dbReference>
<keyword evidence="7" id="KW-1185">Reference proteome</keyword>
<dbReference type="EMBL" id="QEAO01000010">
    <property type="protein sequence ID" value="TPX35081.1"/>
    <property type="molecule type" value="Genomic_DNA"/>
</dbReference>
<dbReference type="SMART" id="SM00153">
    <property type="entry name" value="VHP"/>
    <property type="match status" value="1"/>
</dbReference>
<dbReference type="InterPro" id="IPR001680">
    <property type="entry name" value="WD40_rpt"/>
</dbReference>
<dbReference type="GO" id="GO:0008154">
    <property type="term" value="P:actin polymerization or depolymerization"/>
    <property type="evidence" value="ECO:0007669"/>
    <property type="project" value="TreeGrafter"/>
</dbReference>
<evidence type="ECO:0000256" key="3">
    <source>
        <dbReference type="PROSITE-ProRule" id="PRU00221"/>
    </source>
</evidence>
<dbReference type="InterPro" id="IPR015943">
    <property type="entry name" value="WD40/YVTN_repeat-like_dom_sf"/>
</dbReference>
<keyword evidence="1 3" id="KW-0853">WD repeat</keyword>
<dbReference type="PROSITE" id="PS00678">
    <property type="entry name" value="WD_REPEATS_1"/>
    <property type="match status" value="1"/>
</dbReference>
<dbReference type="PRINTS" id="PR00597">
    <property type="entry name" value="GELSOLIN"/>
</dbReference>
<dbReference type="GO" id="GO:0005546">
    <property type="term" value="F:phosphatidylinositol-4,5-bisphosphate binding"/>
    <property type="evidence" value="ECO:0007669"/>
    <property type="project" value="TreeGrafter"/>
</dbReference>
<accession>A0A507C6E8</accession>
<dbReference type="Gene3D" id="2.130.10.10">
    <property type="entry name" value="YVTN repeat-like/Quinoprotein amine dehydrogenase"/>
    <property type="match status" value="1"/>
</dbReference>
<protein>
    <recommendedName>
        <fullName evidence="5">HP domain-containing protein</fullName>
    </recommendedName>
</protein>
<dbReference type="RefSeq" id="XP_031025666.1">
    <property type="nucleotide sequence ID" value="XM_031168433.1"/>
</dbReference>
<dbReference type="GO" id="GO:0015629">
    <property type="term" value="C:actin cytoskeleton"/>
    <property type="evidence" value="ECO:0007669"/>
    <property type="project" value="TreeGrafter"/>
</dbReference>
<proteinExistence type="predicted"/>
<dbReference type="GO" id="GO:0051016">
    <property type="term" value="P:barbed-end actin filament capping"/>
    <property type="evidence" value="ECO:0007669"/>
    <property type="project" value="TreeGrafter"/>
</dbReference>
<evidence type="ECO:0000256" key="2">
    <source>
        <dbReference type="ARBA" id="ARBA00022737"/>
    </source>
</evidence>
<dbReference type="SMART" id="SM00320">
    <property type="entry name" value="WD40"/>
    <property type="match status" value="3"/>
</dbReference>
<dbReference type="PROSITE" id="PS50082">
    <property type="entry name" value="WD_REPEATS_2"/>
    <property type="match status" value="2"/>
</dbReference>
<dbReference type="SMART" id="SM00262">
    <property type="entry name" value="GEL"/>
    <property type="match status" value="4"/>
</dbReference>
<dbReference type="InterPro" id="IPR007122">
    <property type="entry name" value="Villin/Gelsolin"/>
</dbReference>
<feature type="repeat" description="WD" evidence="3">
    <location>
        <begin position="77"/>
        <end position="112"/>
    </location>
</feature>
<dbReference type="Pfam" id="PF00626">
    <property type="entry name" value="Gelsolin"/>
    <property type="match status" value="2"/>
</dbReference>
<dbReference type="SUPFAM" id="SSF55753">
    <property type="entry name" value="Actin depolymerizing proteins"/>
    <property type="match status" value="4"/>
</dbReference>
<organism evidence="6 7">
    <name type="scientific">Synchytrium microbalum</name>
    <dbReference type="NCBI Taxonomy" id="1806994"/>
    <lineage>
        <taxon>Eukaryota</taxon>
        <taxon>Fungi</taxon>
        <taxon>Fungi incertae sedis</taxon>
        <taxon>Chytridiomycota</taxon>
        <taxon>Chytridiomycota incertae sedis</taxon>
        <taxon>Chytridiomycetes</taxon>
        <taxon>Synchytriales</taxon>
        <taxon>Synchytriaceae</taxon>
        <taxon>Synchytrium</taxon>
    </lineage>
</organism>
<name>A0A507C6E8_9FUNG</name>
<dbReference type="PANTHER" id="PTHR11977:SF51">
    <property type="entry name" value="PROTEIN FLIGHTLESS-1 HOMOLOG"/>
    <property type="match status" value="1"/>
</dbReference>
<dbReference type="SMART" id="SM00233">
    <property type="entry name" value="PH"/>
    <property type="match status" value="2"/>
</dbReference>
<dbReference type="Pfam" id="PF02209">
    <property type="entry name" value="VHP"/>
    <property type="match status" value="1"/>
</dbReference>